<protein>
    <submittedName>
        <fullName evidence="2">Uncharacterized protein</fullName>
    </submittedName>
</protein>
<keyword evidence="3" id="KW-1185">Reference proteome</keyword>
<dbReference type="Proteomes" id="UP000574067">
    <property type="component" value="Unassembled WGS sequence"/>
</dbReference>
<evidence type="ECO:0000256" key="1">
    <source>
        <dbReference type="SAM" id="Phobius"/>
    </source>
</evidence>
<gene>
    <name evidence="2" type="ORF">HHL10_08110</name>
</gene>
<keyword evidence="1" id="KW-1133">Transmembrane helix</keyword>
<evidence type="ECO:0000313" key="2">
    <source>
        <dbReference type="EMBL" id="NML14938.1"/>
    </source>
</evidence>
<evidence type="ECO:0000313" key="3">
    <source>
        <dbReference type="Proteomes" id="UP000574067"/>
    </source>
</evidence>
<keyword evidence="1" id="KW-0812">Transmembrane</keyword>
<feature type="transmembrane region" description="Helical" evidence="1">
    <location>
        <begin position="54"/>
        <end position="73"/>
    </location>
</feature>
<dbReference type="AlphaFoldDB" id="A0A848F700"/>
<dbReference type="EMBL" id="JABBFW010000004">
    <property type="protein sequence ID" value="NML14938.1"/>
    <property type="molecule type" value="Genomic_DNA"/>
</dbReference>
<feature type="transmembrane region" description="Helical" evidence="1">
    <location>
        <begin position="6"/>
        <end position="23"/>
    </location>
</feature>
<comment type="caution">
    <text evidence="2">The sequence shown here is derived from an EMBL/GenBank/DDBJ whole genome shotgun (WGS) entry which is preliminary data.</text>
</comment>
<organism evidence="2 3">
    <name type="scientific">Azohydromonas caseinilytica</name>
    <dbReference type="NCBI Taxonomy" id="2728836"/>
    <lineage>
        <taxon>Bacteria</taxon>
        <taxon>Pseudomonadati</taxon>
        <taxon>Pseudomonadota</taxon>
        <taxon>Betaproteobacteria</taxon>
        <taxon>Burkholderiales</taxon>
        <taxon>Sphaerotilaceae</taxon>
        <taxon>Azohydromonas</taxon>
    </lineage>
</organism>
<keyword evidence="1" id="KW-0472">Membrane</keyword>
<dbReference type="RefSeq" id="WP_169159846.1">
    <property type="nucleotide sequence ID" value="NZ_JABBFW010000004.1"/>
</dbReference>
<name>A0A848F700_9BURK</name>
<reference evidence="2 3" key="1">
    <citation type="submission" date="2020-04" db="EMBL/GenBank/DDBJ databases">
        <title>Azohydromonas sp. isolated from soil.</title>
        <authorList>
            <person name="Dahal R.H."/>
        </authorList>
    </citation>
    <scope>NUCLEOTIDE SEQUENCE [LARGE SCALE GENOMIC DNA]</scope>
    <source>
        <strain evidence="2 3">G-1-1-14</strain>
    </source>
</reference>
<accession>A0A848F700</accession>
<sequence>MEVAAWMVVLVLGPAAVLGVLWLGWKLLPYFVAVSWGLVAVLALARQGGPDETAFMAGLVSLIAMLWIGKRWYRR</sequence>
<feature type="transmembrane region" description="Helical" evidence="1">
    <location>
        <begin position="30"/>
        <end position="48"/>
    </location>
</feature>
<proteinExistence type="predicted"/>